<accession>A0A0S2ITW9</accession>
<evidence type="ECO:0000313" key="2">
    <source>
        <dbReference type="Proteomes" id="UP000058857"/>
    </source>
</evidence>
<name>A0A0S2ITW9_LEPBO</name>
<dbReference type="AlphaFoldDB" id="A0A0S2ITW9"/>
<protein>
    <submittedName>
        <fullName evidence="1">Uncharacterized protein</fullName>
    </submittedName>
</protein>
<proteinExistence type="predicted"/>
<organism evidence="1">
    <name type="scientific">Leptospira borgpetersenii serovar Ballum</name>
    <dbReference type="NCBI Taxonomy" id="280505"/>
    <lineage>
        <taxon>Bacteria</taxon>
        <taxon>Pseudomonadati</taxon>
        <taxon>Spirochaetota</taxon>
        <taxon>Spirochaetia</taxon>
        <taxon>Leptospirales</taxon>
        <taxon>Leptospiraceae</taxon>
        <taxon>Leptospira</taxon>
    </lineage>
</organism>
<sequence length="65" mass="7537">MDRLLDFRNGSSIKSFHLHIRRNSLKKIISQRSIQSFLLVTSGYIGQVACSVFQKRKNGSIKRRD</sequence>
<dbReference type="EMBL" id="CP012029">
    <property type="protein sequence ID" value="ALO26949.1"/>
    <property type="molecule type" value="Genomic_DNA"/>
</dbReference>
<evidence type="ECO:0000313" key="1">
    <source>
        <dbReference type="EMBL" id="ALO26949.1"/>
    </source>
</evidence>
<dbReference type="Proteomes" id="UP000058857">
    <property type="component" value="Chromosome 1"/>
</dbReference>
<reference evidence="1 2" key="1">
    <citation type="journal article" date="2015" name="PLoS Negl. Trop. Dis.">
        <title>Distribution of Plasmids in Distinct Leptospira Pathogenic Species.</title>
        <authorList>
            <person name="Wang Y."/>
            <person name="Zhuang X."/>
            <person name="Zhong Y."/>
            <person name="Zhang C."/>
            <person name="Zhang Y."/>
            <person name="Zeng L."/>
            <person name="Zhu Y."/>
            <person name="He P."/>
            <person name="Dong K."/>
            <person name="Pal U."/>
            <person name="Guo X."/>
            <person name="Qin J."/>
        </authorList>
    </citation>
    <scope>NUCLEOTIDE SEQUENCE [LARGE SCALE GENOMIC DNA]</scope>
    <source>
        <strain evidence="1 2">56604</strain>
    </source>
</reference>
<gene>
    <name evidence="1" type="ORF">LBBP_02726</name>
</gene>